<gene>
    <name evidence="2" type="ORF">M378DRAFT_170441</name>
</gene>
<feature type="region of interest" description="Disordered" evidence="1">
    <location>
        <begin position="103"/>
        <end position="135"/>
    </location>
</feature>
<evidence type="ECO:0000313" key="3">
    <source>
        <dbReference type="Proteomes" id="UP000054549"/>
    </source>
</evidence>
<proteinExistence type="predicted"/>
<dbReference type="InParanoid" id="A0A0C2SWR2"/>
<evidence type="ECO:0000313" key="2">
    <source>
        <dbReference type="EMBL" id="KIL58539.1"/>
    </source>
</evidence>
<evidence type="ECO:0000256" key="1">
    <source>
        <dbReference type="SAM" id="MobiDB-lite"/>
    </source>
</evidence>
<dbReference type="Proteomes" id="UP000054549">
    <property type="component" value="Unassembled WGS sequence"/>
</dbReference>
<dbReference type="HOGENOM" id="CLU_156290_0_0_1"/>
<feature type="non-terminal residue" evidence="2">
    <location>
        <position position="1"/>
    </location>
</feature>
<feature type="compositionally biased region" description="Acidic residues" evidence="1">
    <location>
        <begin position="110"/>
        <end position="121"/>
    </location>
</feature>
<keyword evidence="3" id="KW-1185">Reference proteome</keyword>
<protein>
    <submittedName>
        <fullName evidence="2">Uncharacterized protein</fullName>
    </submittedName>
</protein>
<dbReference type="AlphaFoldDB" id="A0A0C2SWR2"/>
<sequence length="135" mass="14535">TSIQQAQQRIQSELKPRHGLHEVRKRMCGSRGRKRVHRVNRWATEALTESDRVGVVDVDVEQPGFNVVKPVHTPAATADVPPIPFVPLVFILVIPIAVAAPPAAAPAPGLDDDAAEVEPDPELAFGSWDPTTGEG</sequence>
<dbReference type="EMBL" id="KN818335">
    <property type="protein sequence ID" value="KIL58539.1"/>
    <property type="molecule type" value="Genomic_DNA"/>
</dbReference>
<accession>A0A0C2SWR2</accession>
<reference evidence="2 3" key="1">
    <citation type="submission" date="2014-04" db="EMBL/GenBank/DDBJ databases">
        <title>Evolutionary Origins and Diversification of the Mycorrhizal Mutualists.</title>
        <authorList>
            <consortium name="DOE Joint Genome Institute"/>
            <consortium name="Mycorrhizal Genomics Consortium"/>
            <person name="Kohler A."/>
            <person name="Kuo A."/>
            <person name="Nagy L.G."/>
            <person name="Floudas D."/>
            <person name="Copeland A."/>
            <person name="Barry K.W."/>
            <person name="Cichocki N."/>
            <person name="Veneault-Fourrey C."/>
            <person name="LaButti K."/>
            <person name="Lindquist E.A."/>
            <person name="Lipzen A."/>
            <person name="Lundell T."/>
            <person name="Morin E."/>
            <person name="Murat C."/>
            <person name="Riley R."/>
            <person name="Ohm R."/>
            <person name="Sun H."/>
            <person name="Tunlid A."/>
            <person name="Henrissat B."/>
            <person name="Grigoriev I.V."/>
            <person name="Hibbett D.S."/>
            <person name="Martin F."/>
        </authorList>
    </citation>
    <scope>NUCLEOTIDE SEQUENCE [LARGE SCALE GENOMIC DNA]</scope>
    <source>
        <strain evidence="2 3">Koide BX008</strain>
    </source>
</reference>
<organism evidence="2 3">
    <name type="scientific">Amanita muscaria (strain Koide BX008)</name>
    <dbReference type="NCBI Taxonomy" id="946122"/>
    <lineage>
        <taxon>Eukaryota</taxon>
        <taxon>Fungi</taxon>
        <taxon>Dikarya</taxon>
        <taxon>Basidiomycota</taxon>
        <taxon>Agaricomycotina</taxon>
        <taxon>Agaricomycetes</taxon>
        <taxon>Agaricomycetidae</taxon>
        <taxon>Agaricales</taxon>
        <taxon>Pluteineae</taxon>
        <taxon>Amanitaceae</taxon>
        <taxon>Amanita</taxon>
    </lineage>
</organism>
<name>A0A0C2SWR2_AMAMK</name>